<evidence type="ECO:0000256" key="4">
    <source>
        <dbReference type="ARBA" id="ARBA00022475"/>
    </source>
</evidence>
<dbReference type="PANTHER" id="PTHR43298:SF2">
    <property type="entry name" value="FMN_FAD EXPORTER YEEO-RELATED"/>
    <property type="match status" value="1"/>
</dbReference>
<organism evidence="11 12">
    <name type="scientific">Halorubrum aquaticum</name>
    <dbReference type="NCBI Taxonomy" id="387340"/>
    <lineage>
        <taxon>Archaea</taxon>
        <taxon>Methanobacteriati</taxon>
        <taxon>Methanobacteriota</taxon>
        <taxon>Stenosarchaea group</taxon>
        <taxon>Halobacteria</taxon>
        <taxon>Halobacteriales</taxon>
        <taxon>Haloferacaceae</taxon>
        <taxon>Halorubrum</taxon>
    </lineage>
</organism>
<dbReference type="Proteomes" id="UP000323537">
    <property type="component" value="Unassembled WGS sequence"/>
</dbReference>
<dbReference type="OrthoDB" id="213143at2157"/>
<keyword evidence="4" id="KW-1003">Cell membrane</keyword>
<feature type="transmembrane region" description="Helical" evidence="10">
    <location>
        <begin position="150"/>
        <end position="169"/>
    </location>
</feature>
<feature type="transmembrane region" description="Helical" evidence="10">
    <location>
        <begin position="108"/>
        <end position="130"/>
    </location>
</feature>
<keyword evidence="8 10" id="KW-0472">Membrane</keyword>
<evidence type="ECO:0000256" key="6">
    <source>
        <dbReference type="ARBA" id="ARBA00022989"/>
    </source>
</evidence>
<proteinExistence type="predicted"/>
<name>A0A1I2ZJT1_9EURY</name>
<evidence type="ECO:0000256" key="8">
    <source>
        <dbReference type="ARBA" id="ARBA00023136"/>
    </source>
</evidence>
<dbReference type="GO" id="GO:0006811">
    <property type="term" value="P:monoatomic ion transport"/>
    <property type="evidence" value="ECO:0007669"/>
    <property type="project" value="UniProtKB-KW"/>
</dbReference>
<keyword evidence="3" id="KW-0050">Antiport</keyword>
<feature type="transmembrane region" description="Helical" evidence="10">
    <location>
        <begin position="181"/>
        <end position="200"/>
    </location>
</feature>
<gene>
    <name evidence="11" type="ORF">SAMN04488066_102188</name>
</gene>
<reference evidence="11 12" key="1">
    <citation type="submission" date="2016-10" db="EMBL/GenBank/DDBJ databases">
        <authorList>
            <person name="Varghese N."/>
            <person name="Submissions S."/>
        </authorList>
    </citation>
    <scope>NUCLEOTIDE SEQUENCE [LARGE SCALE GENOMIC DNA]</scope>
    <source>
        <strain evidence="11 12">CGMCC 1.6377</strain>
    </source>
</reference>
<dbReference type="InterPro" id="IPR048279">
    <property type="entry name" value="MdtK-like"/>
</dbReference>
<keyword evidence="6 10" id="KW-1133">Transmembrane helix</keyword>
<dbReference type="EMBL" id="FOPZ01000002">
    <property type="protein sequence ID" value="SFH38073.1"/>
    <property type="molecule type" value="Genomic_DNA"/>
</dbReference>
<evidence type="ECO:0000313" key="12">
    <source>
        <dbReference type="Proteomes" id="UP000323537"/>
    </source>
</evidence>
<comment type="subcellular location">
    <subcellularLocation>
        <location evidence="1">Cell membrane</location>
        <topology evidence="1">Multi-pass membrane protein</topology>
    </subcellularLocation>
</comment>
<dbReference type="InterPro" id="IPR050222">
    <property type="entry name" value="MATE_MdtK"/>
</dbReference>
<dbReference type="NCBIfam" id="TIGR00797">
    <property type="entry name" value="matE"/>
    <property type="match status" value="1"/>
</dbReference>
<protein>
    <recommendedName>
        <fullName evidence="9">Multidrug-efflux transporter</fullName>
    </recommendedName>
</protein>
<dbReference type="RefSeq" id="WP_149783341.1">
    <property type="nucleotide sequence ID" value="NZ_BAAADP010000005.1"/>
</dbReference>
<dbReference type="GO" id="GO:0005886">
    <property type="term" value="C:plasma membrane"/>
    <property type="evidence" value="ECO:0007669"/>
    <property type="project" value="UniProtKB-SubCell"/>
</dbReference>
<dbReference type="CDD" id="cd13137">
    <property type="entry name" value="MATE_NorM_like"/>
    <property type="match status" value="1"/>
</dbReference>
<evidence type="ECO:0000313" key="11">
    <source>
        <dbReference type="EMBL" id="SFH38073.1"/>
    </source>
</evidence>
<feature type="transmembrane region" description="Helical" evidence="10">
    <location>
        <begin position="408"/>
        <end position="430"/>
    </location>
</feature>
<evidence type="ECO:0000256" key="3">
    <source>
        <dbReference type="ARBA" id="ARBA00022449"/>
    </source>
</evidence>
<evidence type="ECO:0000256" key="7">
    <source>
        <dbReference type="ARBA" id="ARBA00023065"/>
    </source>
</evidence>
<dbReference type="PIRSF" id="PIRSF006603">
    <property type="entry name" value="DinF"/>
    <property type="match status" value="1"/>
</dbReference>
<keyword evidence="12" id="KW-1185">Reference proteome</keyword>
<dbReference type="GO" id="GO:0015297">
    <property type="term" value="F:antiporter activity"/>
    <property type="evidence" value="ECO:0007669"/>
    <property type="project" value="UniProtKB-KW"/>
</dbReference>
<dbReference type="Pfam" id="PF01554">
    <property type="entry name" value="MatE"/>
    <property type="match status" value="2"/>
</dbReference>
<sequence length="477" mass="49459">MPTPRDGPIDALGRLLDRWGIIDADRFRPTLDLAWPRVVTGFAIMSKQTADLAMVGIAIGTAGTAGLAFALGYWSIVVLLGLGLAGGTVSLVSQNYGGGRTRRASRVVTQSALLAAAVSLPVMALFALFAPELIAVLGAGPESLQYGTTYLLYVTPAVLFETLNLIASRTYTGVGDTFTEMVARTGGAVLNVVLSALFIFGLDMGVAGVALGTTLSTGAVMVVLGWGMLGRSYGGLGMEPSPVPISISRPVVDAGIVRQLLEVSAPEIGRRLAQGLVVFPLLWVASSFGPVVVTALEVARRVRAMINSVNWGMSLASSSLVGQRLGADEEEEAGAYGAEIIRLAMVIYVLLAAVVVLFSSPLAELFVSGPEEVAATATFIAVAAVSAVGLGLDGTASGALVGAGDTRWPFVASLLGRYVFALPAALLGLVTPLGVVGLYLALILEPFVPGIINYGLFRSGRWKVVSRRYRSSAGGDD</sequence>
<dbReference type="AlphaFoldDB" id="A0A1I2ZJT1"/>
<evidence type="ECO:0000256" key="10">
    <source>
        <dbReference type="SAM" id="Phobius"/>
    </source>
</evidence>
<evidence type="ECO:0000256" key="1">
    <source>
        <dbReference type="ARBA" id="ARBA00004651"/>
    </source>
</evidence>
<dbReference type="GO" id="GO:0042910">
    <property type="term" value="F:xenobiotic transmembrane transporter activity"/>
    <property type="evidence" value="ECO:0007669"/>
    <property type="project" value="InterPro"/>
</dbReference>
<dbReference type="PANTHER" id="PTHR43298">
    <property type="entry name" value="MULTIDRUG RESISTANCE PROTEIN NORM-RELATED"/>
    <property type="match status" value="1"/>
</dbReference>
<keyword evidence="5 10" id="KW-0812">Transmembrane</keyword>
<feature type="transmembrane region" description="Helical" evidence="10">
    <location>
        <begin position="373"/>
        <end position="396"/>
    </location>
</feature>
<feature type="transmembrane region" description="Helical" evidence="10">
    <location>
        <begin position="436"/>
        <end position="457"/>
    </location>
</feature>
<evidence type="ECO:0000256" key="5">
    <source>
        <dbReference type="ARBA" id="ARBA00022692"/>
    </source>
</evidence>
<dbReference type="InterPro" id="IPR002528">
    <property type="entry name" value="MATE_fam"/>
</dbReference>
<evidence type="ECO:0000256" key="2">
    <source>
        <dbReference type="ARBA" id="ARBA00022448"/>
    </source>
</evidence>
<keyword evidence="2" id="KW-0813">Transport</keyword>
<evidence type="ECO:0000256" key="9">
    <source>
        <dbReference type="ARBA" id="ARBA00031636"/>
    </source>
</evidence>
<feature type="transmembrane region" description="Helical" evidence="10">
    <location>
        <begin position="346"/>
        <end position="367"/>
    </location>
</feature>
<feature type="transmembrane region" description="Helical" evidence="10">
    <location>
        <begin position="76"/>
        <end position="96"/>
    </location>
</feature>
<accession>A0A1I2ZJT1</accession>
<keyword evidence="7" id="KW-0406">Ion transport</keyword>